<organism evidence="2">
    <name type="scientific">Tanacetum cinerariifolium</name>
    <name type="common">Dalmatian daisy</name>
    <name type="synonym">Chrysanthemum cinerariifolium</name>
    <dbReference type="NCBI Taxonomy" id="118510"/>
    <lineage>
        <taxon>Eukaryota</taxon>
        <taxon>Viridiplantae</taxon>
        <taxon>Streptophyta</taxon>
        <taxon>Embryophyta</taxon>
        <taxon>Tracheophyta</taxon>
        <taxon>Spermatophyta</taxon>
        <taxon>Magnoliopsida</taxon>
        <taxon>eudicotyledons</taxon>
        <taxon>Gunneridae</taxon>
        <taxon>Pentapetalae</taxon>
        <taxon>asterids</taxon>
        <taxon>campanulids</taxon>
        <taxon>Asterales</taxon>
        <taxon>Asteraceae</taxon>
        <taxon>Asteroideae</taxon>
        <taxon>Anthemideae</taxon>
        <taxon>Anthemidinae</taxon>
        <taxon>Tanacetum</taxon>
    </lineage>
</organism>
<name>A0A699KYK4_TANCI</name>
<evidence type="ECO:0000313" key="2">
    <source>
        <dbReference type="EMBL" id="GFB12262.1"/>
    </source>
</evidence>
<comment type="caution">
    <text evidence="2">The sequence shown here is derived from an EMBL/GenBank/DDBJ whole genome shotgun (WGS) entry which is preliminary data.</text>
</comment>
<protein>
    <submittedName>
        <fullName evidence="2">Uncharacterized protein</fullName>
    </submittedName>
</protein>
<accession>A0A699KYK4</accession>
<feature type="region of interest" description="Disordered" evidence="1">
    <location>
        <begin position="1"/>
        <end position="55"/>
    </location>
</feature>
<feature type="compositionally biased region" description="Basic and acidic residues" evidence="1">
    <location>
        <begin position="25"/>
        <end position="44"/>
    </location>
</feature>
<gene>
    <name evidence="2" type="ORF">Tci_684233</name>
</gene>
<dbReference type="EMBL" id="BKCJ010556908">
    <property type="protein sequence ID" value="GFB12262.1"/>
    <property type="molecule type" value="Genomic_DNA"/>
</dbReference>
<proteinExistence type="predicted"/>
<dbReference type="AlphaFoldDB" id="A0A699KYK4"/>
<sequence length="84" mass="8719">MRPKVMTRSAGRPTTESLGGGTGVRVDRGGRGRRPREGNDERVNDLNGQGNDQVIGANEGIEGVNGNVKGVNGGAPDFSTIISQ</sequence>
<evidence type="ECO:0000256" key="1">
    <source>
        <dbReference type="SAM" id="MobiDB-lite"/>
    </source>
</evidence>
<reference evidence="2" key="1">
    <citation type="journal article" date="2019" name="Sci. Rep.">
        <title>Draft genome of Tanacetum cinerariifolium, the natural source of mosquito coil.</title>
        <authorList>
            <person name="Yamashiro T."/>
            <person name="Shiraishi A."/>
            <person name="Satake H."/>
            <person name="Nakayama K."/>
        </authorList>
    </citation>
    <scope>NUCLEOTIDE SEQUENCE</scope>
</reference>